<dbReference type="EMBL" id="JAPDRK010000005">
    <property type="protein sequence ID" value="KAJ9612555.1"/>
    <property type="molecule type" value="Genomic_DNA"/>
</dbReference>
<organism evidence="9 10">
    <name type="scientific">Cladophialophora chaetospira</name>
    <dbReference type="NCBI Taxonomy" id="386627"/>
    <lineage>
        <taxon>Eukaryota</taxon>
        <taxon>Fungi</taxon>
        <taxon>Dikarya</taxon>
        <taxon>Ascomycota</taxon>
        <taxon>Pezizomycotina</taxon>
        <taxon>Eurotiomycetes</taxon>
        <taxon>Chaetothyriomycetidae</taxon>
        <taxon>Chaetothyriales</taxon>
        <taxon>Herpotrichiellaceae</taxon>
        <taxon>Cladophialophora</taxon>
    </lineage>
</organism>
<evidence type="ECO:0000256" key="4">
    <source>
        <dbReference type="ARBA" id="ARBA00023002"/>
    </source>
</evidence>
<keyword evidence="7" id="KW-0503">Monooxygenase</keyword>
<accession>A0AA38XFK8</accession>
<keyword evidence="6 7" id="KW-0349">Heme</keyword>
<protein>
    <submittedName>
        <fullName evidence="9">Cytochrome p-450</fullName>
    </submittedName>
</protein>
<evidence type="ECO:0000313" key="9">
    <source>
        <dbReference type="EMBL" id="KAJ9612555.1"/>
    </source>
</evidence>
<dbReference type="InterPro" id="IPR050121">
    <property type="entry name" value="Cytochrome_P450_monoxygenase"/>
</dbReference>
<dbReference type="InterPro" id="IPR001128">
    <property type="entry name" value="Cyt_P450"/>
</dbReference>
<evidence type="ECO:0000256" key="5">
    <source>
        <dbReference type="ARBA" id="ARBA00023004"/>
    </source>
</evidence>
<evidence type="ECO:0000256" key="6">
    <source>
        <dbReference type="PIRSR" id="PIRSR602401-1"/>
    </source>
</evidence>
<dbReference type="Gene3D" id="1.10.630.10">
    <property type="entry name" value="Cytochrome P450"/>
    <property type="match status" value="1"/>
</dbReference>
<evidence type="ECO:0000256" key="2">
    <source>
        <dbReference type="ARBA" id="ARBA00010617"/>
    </source>
</evidence>
<dbReference type="InterPro" id="IPR017972">
    <property type="entry name" value="Cyt_P450_CS"/>
</dbReference>
<dbReference type="AlphaFoldDB" id="A0AA38XFK8"/>
<comment type="cofactor">
    <cofactor evidence="1 6">
        <name>heme</name>
        <dbReference type="ChEBI" id="CHEBI:30413"/>
    </cofactor>
</comment>
<dbReference type="Proteomes" id="UP001172673">
    <property type="component" value="Unassembled WGS sequence"/>
</dbReference>
<dbReference type="GO" id="GO:0016705">
    <property type="term" value="F:oxidoreductase activity, acting on paired donors, with incorporation or reduction of molecular oxygen"/>
    <property type="evidence" value="ECO:0007669"/>
    <property type="project" value="InterPro"/>
</dbReference>
<dbReference type="InterPro" id="IPR002401">
    <property type="entry name" value="Cyt_P450_E_grp-I"/>
</dbReference>
<dbReference type="GO" id="GO:0004497">
    <property type="term" value="F:monooxygenase activity"/>
    <property type="evidence" value="ECO:0007669"/>
    <property type="project" value="UniProtKB-KW"/>
</dbReference>
<dbReference type="PROSITE" id="PS00086">
    <property type="entry name" value="CYTOCHROME_P450"/>
    <property type="match status" value="1"/>
</dbReference>
<evidence type="ECO:0000256" key="1">
    <source>
        <dbReference type="ARBA" id="ARBA00001971"/>
    </source>
</evidence>
<evidence type="ECO:0000256" key="8">
    <source>
        <dbReference type="SAM" id="Coils"/>
    </source>
</evidence>
<name>A0AA38XFK8_9EURO</name>
<keyword evidence="5 6" id="KW-0408">Iron</keyword>
<dbReference type="InterPro" id="IPR036396">
    <property type="entry name" value="Cyt_P450_sf"/>
</dbReference>
<feature type="binding site" description="axial binding residue" evidence="6">
    <location>
        <position position="449"/>
    </location>
    <ligand>
        <name>heme</name>
        <dbReference type="ChEBI" id="CHEBI:30413"/>
    </ligand>
    <ligandPart>
        <name>Fe</name>
        <dbReference type="ChEBI" id="CHEBI:18248"/>
    </ligandPart>
</feature>
<keyword evidence="10" id="KW-1185">Reference proteome</keyword>
<keyword evidence="4 7" id="KW-0560">Oxidoreductase</keyword>
<evidence type="ECO:0000256" key="3">
    <source>
        <dbReference type="ARBA" id="ARBA00022723"/>
    </source>
</evidence>
<evidence type="ECO:0000256" key="7">
    <source>
        <dbReference type="RuleBase" id="RU000461"/>
    </source>
</evidence>
<keyword evidence="8" id="KW-0175">Coiled coil</keyword>
<evidence type="ECO:0000313" key="10">
    <source>
        <dbReference type="Proteomes" id="UP001172673"/>
    </source>
</evidence>
<dbReference type="PANTHER" id="PTHR24305">
    <property type="entry name" value="CYTOCHROME P450"/>
    <property type="match status" value="1"/>
</dbReference>
<dbReference type="GO" id="GO:0020037">
    <property type="term" value="F:heme binding"/>
    <property type="evidence" value="ECO:0007669"/>
    <property type="project" value="InterPro"/>
</dbReference>
<sequence>MIFLGLGYLFLGLAVYLFGSYARSALRSDLRKLPGPRAAHWTGFWRASVAFGGDGPRIYRALHRKLGPIIRSGPNHVSISDPAMVSVIYGVNSKFTKSMFYSTADSFHDGKYSETMFSARSFSVHKRFRQQVAQLYTLTNLRLYEPYEDECTDIFCRSMVELQGQPLDLSGWLQWYAFDVIACITFQRRFGFMEERKDVKGMIEGVGAMFPYMASVGQFPAWHPWIMGNRTLTKLRKWLAPDSPDPMKEFLQITEEEIKRYDSTLDEKKGNRTDMLAQLREKEAKTGKIPPQDVVQHLSSNLIAGSDTTGISLRSCFYYLMRNPGAYRNLMAEIDDADKNGLLSTYVTFEESLKMPYLQAVIKEALRLHPAVALPLERTVPEGGMKLCGYFIEAGTSVGIAAPVISHNEEIYGPYTDDFRPERWLDASEEQLKAMDRYSLTFGHGSRTCIGKNISMMEICKFVPQVLRHFEFEWASEKPDWEAKAQWFWRQTGMIARVYPRRRGEKA</sequence>
<comment type="caution">
    <text evidence="9">The sequence shown here is derived from an EMBL/GenBank/DDBJ whole genome shotgun (WGS) entry which is preliminary data.</text>
</comment>
<proteinExistence type="inferred from homology"/>
<dbReference type="GO" id="GO:0005506">
    <property type="term" value="F:iron ion binding"/>
    <property type="evidence" value="ECO:0007669"/>
    <property type="project" value="InterPro"/>
</dbReference>
<dbReference type="PRINTS" id="PR00463">
    <property type="entry name" value="EP450I"/>
</dbReference>
<reference evidence="9" key="1">
    <citation type="submission" date="2022-10" db="EMBL/GenBank/DDBJ databases">
        <title>Culturing micro-colonial fungi from biological soil crusts in the Mojave desert and describing Neophaeococcomyces mojavensis, and introducing the new genera and species Taxawa tesnikishii.</title>
        <authorList>
            <person name="Kurbessoian T."/>
            <person name="Stajich J.E."/>
        </authorList>
    </citation>
    <scope>NUCLEOTIDE SEQUENCE</scope>
    <source>
        <strain evidence="9">TK_41</strain>
    </source>
</reference>
<dbReference type="PANTHER" id="PTHR24305:SF232">
    <property type="entry name" value="P450, PUTATIVE (EUROFUNG)-RELATED"/>
    <property type="match status" value="1"/>
</dbReference>
<keyword evidence="3 6" id="KW-0479">Metal-binding</keyword>
<dbReference type="CDD" id="cd11060">
    <property type="entry name" value="CYP57A1-like"/>
    <property type="match status" value="1"/>
</dbReference>
<dbReference type="Pfam" id="PF00067">
    <property type="entry name" value="p450"/>
    <property type="match status" value="1"/>
</dbReference>
<feature type="coiled-coil region" evidence="8">
    <location>
        <begin position="251"/>
        <end position="285"/>
    </location>
</feature>
<dbReference type="SUPFAM" id="SSF48264">
    <property type="entry name" value="Cytochrome P450"/>
    <property type="match status" value="1"/>
</dbReference>
<gene>
    <name evidence="9" type="primary">CYP-16_1</name>
    <name evidence="9" type="ORF">H2200_004152</name>
</gene>
<dbReference type="PRINTS" id="PR00385">
    <property type="entry name" value="P450"/>
</dbReference>
<comment type="similarity">
    <text evidence="2 7">Belongs to the cytochrome P450 family.</text>
</comment>